<evidence type="ECO:0000259" key="1">
    <source>
        <dbReference type="PROSITE" id="PS50930"/>
    </source>
</evidence>
<dbReference type="GO" id="GO:0000156">
    <property type="term" value="F:phosphorelay response regulator activity"/>
    <property type="evidence" value="ECO:0007669"/>
    <property type="project" value="InterPro"/>
</dbReference>
<evidence type="ECO:0000313" key="3">
    <source>
        <dbReference type="Proteomes" id="UP000199045"/>
    </source>
</evidence>
<evidence type="ECO:0000313" key="2">
    <source>
        <dbReference type="EMBL" id="SDG22640.1"/>
    </source>
</evidence>
<organism evidence="2 3">
    <name type="scientific">Chitinophaga filiformis</name>
    <name type="common">Myxococcus filiformis</name>
    <name type="synonym">Flexibacter filiformis</name>
    <dbReference type="NCBI Taxonomy" id="104663"/>
    <lineage>
        <taxon>Bacteria</taxon>
        <taxon>Pseudomonadati</taxon>
        <taxon>Bacteroidota</taxon>
        <taxon>Chitinophagia</taxon>
        <taxon>Chitinophagales</taxon>
        <taxon>Chitinophagaceae</taxon>
        <taxon>Chitinophaga</taxon>
    </lineage>
</organism>
<dbReference type="GO" id="GO:0003677">
    <property type="term" value="F:DNA binding"/>
    <property type="evidence" value="ECO:0007669"/>
    <property type="project" value="UniProtKB-KW"/>
</dbReference>
<dbReference type="InterPro" id="IPR007492">
    <property type="entry name" value="LytTR_DNA-bd_dom"/>
</dbReference>
<accession>A0A1G7SK70</accession>
<dbReference type="EMBL" id="FNBN01000003">
    <property type="protein sequence ID" value="SDG22640.1"/>
    <property type="molecule type" value="Genomic_DNA"/>
</dbReference>
<protein>
    <submittedName>
        <fullName evidence="2">LytTr DNA-binding domain-containing protein</fullName>
    </submittedName>
</protein>
<dbReference type="Gene3D" id="2.40.50.1020">
    <property type="entry name" value="LytTr DNA-binding domain"/>
    <property type="match status" value="1"/>
</dbReference>
<sequence>MEQPFLILAKDTTREMIERESIVYVTVLDKYIQIKLTDSRTLRVRTSLRQFEKHLPSELFLRIHKRYIVCIRHIKFVDMDVTMKTGDVLPISKEFKDAFLSHFCIF</sequence>
<dbReference type="AlphaFoldDB" id="A0A1G7SK70"/>
<gene>
    <name evidence="2" type="ORF">SAMN04488121_103880</name>
</gene>
<dbReference type="InterPro" id="IPR046947">
    <property type="entry name" value="LytR-like"/>
</dbReference>
<dbReference type="PANTHER" id="PTHR37299">
    <property type="entry name" value="TRANSCRIPTIONAL REGULATOR-RELATED"/>
    <property type="match status" value="1"/>
</dbReference>
<feature type="domain" description="HTH LytTR-type" evidence="1">
    <location>
        <begin position="6"/>
        <end position="101"/>
    </location>
</feature>
<dbReference type="STRING" id="104663.SAMN04488121_103880"/>
<dbReference type="RefSeq" id="WP_089833756.1">
    <property type="nucleotide sequence ID" value="NZ_FNBN01000003.1"/>
</dbReference>
<name>A0A1G7SK70_CHIFI</name>
<dbReference type="Proteomes" id="UP000199045">
    <property type="component" value="Unassembled WGS sequence"/>
</dbReference>
<dbReference type="PROSITE" id="PS50930">
    <property type="entry name" value="HTH_LYTTR"/>
    <property type="match status" value="1"/>
</dbReference>
<keyword evidence="2" id="KW-0238">DNA-binding</keyword>
<dbReference type="Pfam" id="PF04397">
    <property type="entry name" value="LytTR"/>
    <property type="match status" value="1"/>
</dbReference>
<dbReference type="PANTHER" id="PTHR37299:SF1">
    <property type="entry name" value="STAGE 0 SPORULATION PROTEIN A HOMOLOG"/>
    <property type="match status" value="1"/>
</dbReference>
<dbReference type="OrthoDB" id="671214at2"/>
<reference evidence="2 3" key="1">
    <citation type="submission" date="2016-10" db="EMBL/GenBank/DDBJ databases">
        <authorList>
            <person name="de Groot N.N."/>
        </authorList>
    </citation>
    <scope>NUCLEOTIDE SEQUENCE [LARGE SCALE GENOMIC DNA]</scope>
    <source>
        <strain evidence="2 3">DSM 527</strain>
    </source>
</reference>
<dbReference type="SMART" id="SM00850">
    <property type="entry name" value="LytTR"/>
    <property type="match status" value="1"/>
</dbReference>
<proteinExistence type="predicted"/>